<reference evidence="1 2" key="1">
    <citation type="submission" date="2019-05" db="EMBL/GenBank/DDBJ databases">
        <title>We sequenced the genome of Paenibacillus hemerocallicola KCTC 33185 for further insight into its adaptation and study the phylogeny of Paenibacillus.</title>
        <authorList>
            <person name="Narsing Rao M.P."/>
        </authorList>
    </citation>
    <scope>NUCLEOTIDE SEQUENCE [LARGE SCALE GENOMIC DNA]</scope>
    <source>
        <strain evidence="1 2">KCTC 33185</strain>
    </source>
</reference>
<evidence type="ECO:0000313" key="1">
    <source>
        <dbReference type="EMBL" id="TNJ66168.1"/>
    </source>
</evidence>
<proteinExistence type="predicted"/>
<gene>
    <name evidence="1" type="ORF">FE784_10835</name>
</gene>
<keyword evidence="2" id="KW-1185">Reference proteome</keyword>
<dbReference type="Proteomes" id="UP000307943">
    <property type="component" value="Unassembled WGS sequence"/>
</dbReference>
<name>A0A5C4TAT9_9BACL</name>
<organism evidence="1 2">
    <name type="scientific">Paenibacillus hemerocallicola</name>
    <dbReference type="NCBI Taxonomy" id="1172614"/>
    <lineage>
        <taxon>Bacteria</taxon>
        <taxon>Bacillati</taxon>
        <taxon>Bacillota</taxon>
        <taxon>Bacilli</taxon>
        <taxon>Bacillales</taxon>
        <taxon>Paenibacillaceae</taxon>
        <taxon>Paenibacillus</taxon>
    </lineage>
</organism>
<protein>
    <recommendedName>
        <fullName evidence="3">YlzJ-like protein</fullName>
    </recommendedName>
</protein>
<evidence type="ECO:0008006" key="3">
    <source>
        <dbReference type="Google" id="ProtNLM"/>
    </source>
</evidence>
<evidence type="ECO:0000313" key="2">
    <source>
        <dbReference type="Proteomes" id="UP000307943"/>
    </source>
</evidence>
<sequence>MILYTQVPIETVLDGMDNPPPATTEITVNGVLMQVEATSSYQGKIVRLLSPDPFHYLNPSYAPGQLIEFKPG</sequence>
<dbReference type="Pfam" id="PF14035">
    <property type="entry name" value="YlzJ"/>
    <property type="match status" value="1"/>
</dbReference>
<dbReference type="EMBL" id="VDCQ01000012">
    <property type="protein sequence ID" value="TNJ66168.1"/>
    <property type="molecule type" value="Genomic_DNA"/>
</dbReference>
<dbReference type="OrthoDB" id="1683573at2"/>
<dbReference type="InterPro" id="IPR025619">
    <property type="entry name" value="YlzJ"/>
</dbReference>
<comment type="caution">
    <text evidence="1">The sequence shown here is derived from an EMBL/GenBank/DDBJ whole genome shotgun (WGS) entry which is preliminary data.</text>
</comment>
<dbReference type="RefSeq" id="WP_139602222.1">
    <property type="nucleotide sequence ID" value="NZ_VDCQ01000012.1"/>
</dbReference>
<accession>A0A5C4TAT9</accession>
<dbReference type="AlphaFoldDB" id="A0A5C4TAT9"/>